<dbReference type="SUPFAM" id="SSF51621">
    <property type="entry name" value="Phosphoenolpyruvate/pyruvate domain"/>
    <property type="match status" value="1"/>
</dbReference>
<dbReference type="InterPro" id="IPR003700">
    <property type="entry name" value="Pantoate_hydroxy_MeTrfase"/>
</dbReference>
<comment type="subunit">
    <text evidence="3 7">Homodecamer; pentamer of dimers.</text>
</comment>
<evidence type="ECO:0000313" key="11">
    <source>
        <dbReference type="EMBL" id="GAQ94436.1"/>
    </source>
</evidence>
<comment type="catalytic activity">
    <reaction evidence="7">
        <text>(6R)-5,10-methylene-5,6,7,8-tetrahydrofolate + 3-methyl-2-oxobutanoate + H2O = 2-dehydropantoate + (6S)-5,6,7,8-tetrahydrofolate</text>
        <dbReference type="Rhea" id="RHEA:11824"/>
        <dbReference type="ChEBI" id="CHEBI:11561"/>
        <dbReference type="ChEBI" id="CHEBI:11851"/>
        <dbReference type="ChEBI" id="CHEBI:15377"/>
        <dbReference type="ChEBI" id="CHEBI:15636"/>
        <dbReference type="ChEBI" id="CHEBI:57453"/>
        <dbReference type="EC" id="2.1.2.11"/>
    </reaction>
</comment>
<feature type="active site" description="Proton acceptor" evidence="7 8">
    <location>
        <position position="182"/>
    </location>
</feature>
<evidence type="ECO:0000256" key="1">
    <source>
        <dbReference type="ARBA" id="ARBA00005033"/>
    </source>
</evidence>
<dbReference type="Gene3D" id="3.20.20.60">
    <property type="entry name" value="Phosphoenolpyruvate-binding domains"/>
    <property type="match status" value="1"/>
</dbReference>
<comment type="cofactor">
    <cofactor evidence="7 10">
        <name>Mg(2+)</name>
        <dbReference type="ChEBI" id="CHEBI:18420"/>
    </cofactor>
    <text evidence="7 10">Binds 1 Mg(2+) ion per subunit.</text>
</comment>
<feature type="binding site" evidence="7 10">
    <location>
        <position position="115"/>
    </location>
    <ligand>
        <name>Mg(2+)</name>
        <dbReference type="ChEBI" id="CHEBI:18420"/>
    </ligand>
</feature>
<accession>A0A0U9HNJ3</accession>
<evidence type="ECO:0000256" key="9">
    <source>
        <dbReference type="PIRSR" id="PIRSR000388-2"/>
    </source>
</evidence>
<evidence type="ECO:0000256" key="3">
    <source>
        <dbReference type="ARBA" id="ARBA00011424"/>
    </source>
</evidence>
<dbReference type="GO" id="GO:0005737">
    <property type="term" value="C:cytoplasm"/>
    <property type="evidence" value="ECO:0007669"/>
    <property type="project" value="UniProtKB-SubCell"/>
</dbReference>
<sequence>MRFNVNDLLSKKKQAQKITMLTAYDYPFAHIVDEAGIDIILVGDSLSMVVQGNDTTLPVTMEEIIYHTKIVVKSTKRAMIVADMPFMSYQVSVEEAVRNAGRIIKETGAHAVKLEGGREILSQVKALTEAEIPVIGHLGLTPQAVLRMGGYRLQGKTEEQARRIKEDALRLQDKGAVAIVLEVIPSELAREITESLEIPTIGIGAGPYCDGQVLVIHDLLGLFEKFTPKFVKKYANLKDEIMKAVKQYKEEVEKGIFPDKEHSF</sequence>
<feature type="binding site" evidence="7 10">
    <location>
        <position position="44"/>
    </location>
    <ligand>
        <name>Mg(2+)</name>
        <dbReference type="ChEBI" id="CHEBI:18420"/>
    </ligand>
</feature>
<dbReference type="GO" id="GO:0008168">
    <property type="term" value="F:methyltransferase activity"/>
    <property type="evidence" value="ECO:0007669"/>
    <property type="project" value="UniProtKB-KW"/>
</dbReference>
<dbReference type="EC" id="2.1.2.11" evidence="7"/>
<dbReference type="NCBIfam" id="TIGR00222">
    <property type="entry name" value="panB"/>
    <property type="match status" value="1"/>
</dbReference>
<dbReference type="GO" id="GO:0015940">
    <property type="term" value="P:pantothenate biosynthetic process"/>
    <property type="evidence" value="ECO:0007669"/>
    <property type="project" value="UniProtKB-UniRule"/>
</dbReference>
<reference evidence="12" key="1">
    <citation type="submission" date="2016-01" db="EMBL/GenBank/DDBJ databases">
        <title>Draft genome sequence of Thermodesulfovibrio aggregans strain TGE-P1.</title>
        <authorList>
            <person name="Sekiguchi Y."/>
            <person name="Ohashi A."/>
            <person name="Matsuura N."/>
            <person name="Tourlousse M.D."/>
        </authorList>
    </citation>
    <scope>NUCLEOTIDE SEQUENCE [LARGE SCALE GENOMIC DNA]</scope>
    <source>
        <strain evidence="12">TGE-P1</strain>
    </source>
</reference>
<dbReference type="NCBIfam" id="NF001452">
    <property type="entry name" value="PRK00311.1"/>
    <property type="match status" value="1"/>
</dbReference>
<dbReference type="FunFam" id="3.20.20.60:FF:000003">
    <property type="entry name" value="3-methyl-2-oxobutanoate hydroxymethyltransferase"/>
    <property type="match status" value="1"/>
</dbReference>
<dbReference type="HAMAP" id="MF_00156">
    <property type="entry name" value="PanB"/>
    <property type="match status" value="1"/>
</dbReference>
<evidence type="ECO:0000256" key="4">
    <source>
        <dbReference type="ARBA" id="ARBA00022655"/>
    </source>
</evidence>
<dbReference type="EMBL" id="BCNO01000001">
    <property type="protein sequence ID" value="GAQ94436.1"/>
    <property type="molecule type" value="Genomic_DNA"/>
</dbReference>
<dbReference type="AlphaFoldDB" id="A0A0U9HNJ3"/>
<comment type="pathway">
    <text evidence="1 7">Cofactor biosynthesis; (R)-pantothenate biosynthesis; (R)-pantoate from 3-methyl-2-oxobutanoate: step 1/2.</text>
</comment>
<keyword evidence="5 7" id="KW-0808">Transferase</keyword>
<dbReference type="GO" id="GO:0032259">
    <property type="term" value="P:methylation"/>
    <property type="evidence" value="ECO:0007669"/>
    <property type="project" value="UniProtKB-KW"/>
</dbReference>
<evidence type="ECO:0000256" key="8">
    <source>
        <dbReference type="PIRSR" id="PIRSR000388-1"/>
    </source>
</evidence>
<evidence type="ECO:0000313" key="12">
    <source>
        <dbReference type="Proteomes" id="UP000054976"/>
    </source>
</evidence>
<keyword evidence="11" id="KW-0489">Methyltransferase</keyword>
<dbReference type="PANTHER" id="PTHR20881">
    <property type="entry name" value="3-METHYL-2-OXOBUTANOATE HYDROXYMETHYLTRANSFERASE"/>
    <property type="match status" value="1"/>
</dbReference>
<gene>
    <name evidence="7" type="primary">panB</name>
    <name evidence="11" type="ORF">TAGGR_1617</name>
</gene>
<dbReference type="InterPro" id="IPR040442">
    <property type="entry name" value="Pyrv_kinase-like_dom_sf"/>
</dbReference>
<evidence type="ECO:0000256" key="7">
    <source>
        <dbReference type="HAMAP-Rule" id="MF_00156"/>
    </source>
</evidence>
<dbReference type="GO" id="GO:0000287">
    <property type="term" value="F:magnesium ion binding"/>
    <property type="evidence" value="ECO:0007669"/>
    <property type="project" value="TreeGrafter"/>
</dbReference>
<dbReference type="STRING" id="86166.TAGGR_1617"/>
<keyword evidence="4 7" id="KW-0566">Pantothenate biosynthesis</keyword>
<comment type="caution">
    <text evidence="11">The sequence shown here is derived from an EMBL/GenBank/DDBJ whole genome shotgun (WGS) entry which is preliminary data.</text>
</comment>
<organism evidence="11 12">
    <name type="scientific">Thermodesulfovibrio aggregans</name>
    <dbReference type="NCBI Taxonomy" id="86166"/>
    <lineage>
        <taxon>Bacteria</taxon>
        <taxon>Pseudomonadati</taxon>
        <taxon>Nitrospirota</taxon>
        <taxon>Thermodesulfovibrionia</taxon>
        <taxon>Thermodesulfovibrionales</taxon>
        <taxon>Thermodesulfovibrionaceae</taxon>
        <taxon>Thermodesulfovibrio</taxon>
    </lineage>
</organism>
<dbReference type="CDD" id="cd06557">
    <property type="entry name" value="KPHMT-like"/>
    <property type="match status" value="1"/>
</dbReference>
<evidence type="ECO:0000256" key="10">
    <source>
        <dbReference type="PIRSR" id="PIRSR000388-3"/>
    </source>
</evidence>
<evidence type="ECO:0000256" key="2">
    <source>
        <dbReference type="ARBA" id="ARBA00008676"/>
    </source>
</evidence>
<dbReference type="OrthoDB" id="9781789at2"/>
<dbReference type="UniPathway" id="UPA00028">
    <property type="reaction ID" value="UER00003"/>
</dbReference>
<feature type="binding site" evidence="7 9">
    <location>
        <begin position="44"/>
        <end position="45"/>
    </location>
    <ligand>
        <name>3-methyl-2-oxobutanoate</name>
        <dbReference type="ChEBI" id="CHEBI:11851"/>
    </ligand>
</feature>
<dbReference type="Proteomes" id="UP000054976">
    <property type="component" value="Unassembled WGS sequence"/>
</dbReference>
<proteinExistence type="inferred from homology"/>
<evidence type="ECO:0000256" key="6">
    <source>
        <dbReference type="ARBA" id="ARBA00056497"/>
    </source>
</evidence>
<feature type="binding site" evidence="7 10">
    <location>
        <position position="83"/>
    </location>
    <ligand>
        <name>Mg(2+)</name>
        <dbReference type="ChEBI" id="CHEBI:18420"/>
    </ligand>
</feature>
<dbReference type="GO" id="GO:0003864">
    <property type="term" value="F:3-methyl-2-oxobutanoate hydroxymethyltransferase activity"/>
    <property type="evidence" value="ECO:0007669"/>
    <property type="project" value="UniProtKB-UniRule"/>
</dbReference>
<comment type="subcellular location">
    <subcellularLocation>
        <location evidence="7">Cytoplasm</location>
    </subcellularLocation>
</comment>
<dbReference type="InterPro" id="IPR015813">
    <property type="entry name" value="Pyrv/PenolPyrv_kinase-like_dom"/>
</dbReference>
<comment type="function">
    <text evidence="6 7">Catalyzes the reversible reaction in which hydroxymethyl group from 5,10-methylenetetrahydrofolate is transferred onto alpha-ketoisovalerate to form ketopantoate.</text>
</comment>
<feature type="binding site" evidence="7 9">
    <location>
        <position position="83"/>
    </location>
    <ligand>
        <name>3-methyl-2-oxobutanoate</name>
        <dbReference type="ChEBI" id="CHEBI:11851"/>
    </ligand>
</feature>
<dbReference type="RefSeq" id="WP_059175889.1">
    <property type="nucleotide sequence ID" value="NZ_BCNO01000001.1"/>
</dbReference>
<dbReference type="PANTHER" id="PTHR20881:SF0">
    <property type="entry name" value="3-METHYL-2-OXOBUTANOATE HYDROXYMETHYLTRANSFERASE"/>
    <property type="match status" value="1"/>
</dbReference>
<feature type="binding site" evidence="7 9">
    <location>
        <position position="113"/>
    </location>
    <ligand>
        <name>3-methyl-2-oxobutanoate</name>
        <dbReference type="ChEBI" id="CHEBI:11851"/>
    </ligand>
</feature>
<dbReference type="PIRSF" id="PIRSF000388">
    <property type="entry name" value="Pantoate_hydroxy_MeTrfase"/>
    <property type="match status" value="1"/>
</dbReference>
<name>A0A0U9HNJ3_9BACT</name>
<dbReference type="Pfam" id="PF02548">
    <property type="entry name" value="Pantoate_transf"/>
    <property type="match status" value="1"/>
</dbReference>
<keyword evidence="7 10" id="KW-0460">Magnesium</keyword>
<comment type="similarity">
    <text evidence="2 7">Belongs to the PanB family.</text>
</comment>
<keyword evidence="7" id="KW-0963">Cytoplasm</keyword>
<protein>
    <recommendedName>
        <fullName evidence="7">3-methyl-2-oxobutanoate hydroxymethyltransferase</fullName>
        <ecNumber evidence="7">2.1.2.11</ecNumber>
    </recommendedName>
    <alternativeName>
        <fullName evidence="7">Ketopantoate hydroxymethyltransferase</fullName>
        <shortName evidence="7">KPHMT</shortName>
    </alternativeName>
</protein>
<evidence type="ECO:0000256" key="5">
    <source>
        <dbReference type="ARBA" id="ARBA00022679"/>
    </source>
</evidence>
<keyword evidence="12" id="KW-1185">Reference proteome</keyword>
<keyword evidence="7 10" id="KW-0479">Metal-binding</keyword>